<dbReference type="EMBL" id="LAZR01003843">
    <property type="protein sequence ID" value="KKN14187.1"/>
    <property type="molecule type" value="Genomic_DNA"/>
</dbReference>
<sequence length="71" mass="7699">MTKISVKLTGRLVIEPDDGMFHAYSPDFPGLHTSGGTKEEAEENGRDAMVALVKSFLKHKEALPSTLEVVA</sequence>
<evidence type="ECO:0008006" key="2">
    <source>
        <dbReference type="Google" id="ProtNLM"/>
    </source>
</evidence>
<dbReference type="PANTHER" id="PTHR34504:SF2">
    <property type="entry name" value="UPF0150 PROTEIN SSL0259"/>
    <property type="match status" value="1"/>
</dbReference>
<dbReference type="PANTHER" id="PTHR34504">
    <property type="entry name" value="ANTITOXIN HICB"/>
    <property type="match status" value="1"/>
</dbReference>
<dbReference type="InterPro" id="IPR051404">
    <property type="entry name" value="TA_system_antitoxin"/>
</dbReference>
<dbReference type="Gene3D" id="3.30.160.250">
    <property type="match status" value="1"/>
</dbReference>
<reference evidence="1" key="1">
    <citation type="journal article" date="2015" name="Nature">
        <title>Complex archaea that bridge the gap between prokaryotes and eukaryotes.</title>
        <authorList>
            <person name="Spang A."/>
            <person name="Saw J.H."/>
            <person name="Jorgensen S.L."/>
            <person name="Zaremba-Niedzwiedzka K."/>
            <person name="Martijn J."/>
            <person name="Lind A.E."/>
            <person name="van Eijk R."/>
            <person name="Schleper C."/>
            <person name="Guy L."/>
            <person name="Ettema T.J."/>
        </authorList>
    </citation>
    <scope>NUCLEOTIDE SEQUENCE</scope>
</reference>
<dbReference type="InterPro" id="IPR035069">
    <property type="entry name" value="TTHA1013/TTHA0281-like"/>
</dbReference>
<protein>
    <recommendedName>
        <fullName evidence="2">HicB-like antitoxin of toxin-antitoxin system domain-containing protein</fullName>
    </recommendedName>
</protein>
<proteinExistence type="predicted"/>
<evidence type="ECO:0000313" key="1">
    <source>
        <dbReference type="EMBL" id="KKN14187.1"/>
    </source>
</evidence>
<dbReference type="SUPFAM" id="SSF143100">
    <property type="entry name" value="TTHA1013/TTHA0281-like"/>
    <property type="match status" value="1"/>
</dbReference>
<comment type="caution">
    <text evidence="1">The sequence shown here is derived from an EMBL/GenBank/DDBJ whole genome shotgun (WGS) entry which is preliminary data.</text>
</comment>
<gene>
    <name evidence="1" type="ORF">LCGC14_0998580</name>
</gene>
<accession>A0A0F9NQ65</accession>
<name>A0A0F9NQ65_9ZZZZ</name>
<organism evidence="1">
    <name type="scientific">marine sediment metagenome</name>
    <dbReference type="NCBI Taxonomy" id="412755"/>
    <lineage>
        <taxon>unclassified sequences</taxon>
        <taxon>metagenomes</taxon>
        <taxon>ecological metagenomes</taxon>
    </lineage>
</organism>
<dbReference type="AlphaFoldDB" id="A0A0F9NQ65"/>